<name>A0A1U9UN84_CUPNE</name>
<reference evidence="3" key="1">
    <citation type="submission" date="2017-02" db="EMBL/GenBank/DDBJ databases">
        <title>Complete genome sequence of Cupriavidus necator strain NH9, a 3-chlorobenzoate degrader.</title>
        <authorList>
            <person name="Moriuchi R."/>
            <person name="Dohra H."/>
            <person name="Ogawa N."/>
        </authorList>
    </citation>
    <scope>NUCLEOTIDE SEQUENCE [LARGE SCALE GENOMIC DNA]</scope>
    <source>
        <strain evidence="3">NH9</strain>
    </source>
</reference>
<protein>
    <submittedName>
        <fullName evidence="2">Type IV pilus modification protein PilV</fullName>
    </submittedName>
</protein>
<accession>A0A1U9UN84</accession>
<dbReference type="Pfam" id="PF07963">
    <property type="entry name" value="N_methyl"/>
    <property type="match status" value="1"/>
</dbReference>
<evidence type="ECO:0000313" key="3">
    <source>
        <dbReference type="Proteomes" id="UP000189627"/>
    </source>
</evidence>
<keyword evidence="1" id="KW-1133">Transmembrane helix</keyword>
<dbReference type="InterPro" id="IPR013362">
    <property type="entry name" value="Pilus_4_PilV"/>
</dbReference>
<dbReference type="NCBIfam" id="TIGR02523">
    <property type="entry name" value="type_IV_pilV"/>
    <property type="match status" value="1"/>
</dbReference>
<dbReference type="OrthoDB" id="8929815at2"/>
<dbReference type="AlphaFoldDB" id="A0A1U9UN84"/>
<dbReference type="Proteomes" id="UP000189627">
    <property type="component" value="Chromosome 1"/>
</dbReference>
<proteinExistence type="predicted"/>
<keyword evidence="1" id="KW-0472">Membrane</keyword>
<dbReference type="EMBL" id="CP017757">
    <property type="protein sequence ID" value="AQV94108.1"/>
    <property type="molecule type" value="Genomic_DNA"/>
</dbReference>
<dbReference type="InterPro" id="IPR012902">
    <property type="entry name" value="N_methyl_site"/>
</dbReference>
<dbReference type="RefSeq" id="WP_078196384.1">
    <property type="nucleotide sequence ID" value="NZ_CP017757.2"/>
</dbReference>
<sequence>MLTSRSHRSSGQRGISLLEVLVAIVILTIGLLGLAGLLGKVYLAEVESYQRAQALLVLNEMTERISANRAQAASYVAANPIGTGDSQPASCVGIAVGPDRDRCEWSNTLKGAAEQKASANIGAMVGARGCVTQVQAPDPTLGICTPGIYLVAVAWQGMHQTAAPAITCGQGQFGPDDTRRRVIASQIFVGLPACY</sequence>
<feature type="transmembrane region" description="Helical" evidence="1">
    <location>
        <begin position="20"/>
        <end position="43"/>
    </location>
</feature>
<organism evidence="2 3">
    <name type="scientific">Cupriavidus necator</name>
    <name type="common">Alcaligenes eutrophus</name>
    <name type="synonym">Ralstonia eutropha</name>
    <dbReference type="NCBI Taxonomy" id="106590"/>
    <lineage>
        <taxon>Bacteria</taxon>
        <taxon>Pseudomonadati</taxon>
        <taxon>Pseudomonadota</taxon>
        <taxon>Betaproteobacteria</taxon>
        <taxon>Burkholderiales</taxon>
        <taxon>Burkholderiaceae</taxon>
        <taxon>Cupriavidus</taxon>
    </lineage>
</organism>
<evidence type="ECO:0000256" key="1">
    <source>
        <dbReference type="SAM" id="Phobius"/>
    </source>
</evidence>
<dbReference type="NCBIfam" id="TIGR02532">
    <property type="entry name" value="IV_pilin_GFxxxE"/>
    <property type="match status" value="1"/>
</dbReference>
<gene>
    <name evidence="2" type="ORF">BJN34_09425</name>
</gene>
<evidence type="ECO:0000313" key="2">
    <source>
        <dbReference type="EMBL" id="AQV94108.1"/>
    </source>
</evidence>
<keyword evidence="1" id="KW-0812">Transmembrane</keyword>
<dbReference type="KEGG" id="cuh:BJN34_09425"/>